<proteinExistence type="predicted"/>
<gene>
    <name evidence="3" type="ORF">RT41_GL000813</name>
</gene>
<dbReference type="SUPFAM" id="SSF48208">
    <property type="entry name" value="Six-hairpin glycosidases"/>
    <property type="match status" value="1"/>
</dbReference>
<dbReference type="Pfam" id="PF17678">
    <property type="entry name" value="Glyco_hydro_92N"/>
    <property type="match status" value="1"/>
</dbReference>
<dbReference type="GO" id="GO:0000224">
    <property type="term" value="F:peptide-N4-(N-acetyl-beta-glucosaminyl)asparagine amidase activity"/>
    <property type="evidence" value="ECO:0007669"/>
    <property type="project" value="TreeGrafter"/>
</dbReference>
<dbReference type="InterPro" id="IPR005887">
    <property type="entry name" value="GH92_a_mannosidase_put"/>
</dbReference>
<dbReference type="Gene3D" id="3.30.2080.10">
    <property type="entry name" value="GH92 mannosidase domain"/>
    <property type="match status" value="1"/>
</dbReference>
<dbReference type="GO" id="GO:0005975">
    <property type="term" value="P:carbohydrate metabolic process"/>
    <property type="evidence" value="ECO:0007669"/>
    <property type="project" value="InterPro"/>
</dbReference>
<dbReference type="STRING" id="1291764.GCA_001311235_01042"/>
<dbReference type="InterPro" id="IPR012939">
    <property type="entry name" value="Glyco_hydro_92"/>
</dbReference>
<comment type="caution">
    <text evidence="3">The sequence shown here is derived from an EMBL/GenBank/DDBJ whole genome shotgun (WGS) entry which is preliminary data.</text>
</comment>
<dbReference type="InterPro" id="IPR041371">
    <property type="entry name" value="GH92_N"/>
</dbReference>
<feature type="domain" description="Glycosyl hydrolase family 92" evidence="1">
    <location>
        <begin position="245"/>
        <end position="717"/>
    </location>
</feature>
<evidence type="ECO:0000313" key="3">
    <source>
        <dbReference type="EMBL" id="PCS01023.1"/>
    </source>
</evidence>
<dbReference type="Gene3D" id="1.20.1050.60">
    <property type="entry name" value="alpha-1,2-mannosidase"/>
    <property type="match status" value="1"/>
</dbReference>
<accession>A0A2A5RNU9</accession>
<organism evidence="3 4">
    <name type="scientific">Lactococcus fujiensis JCM 16395</name>
    <dbReference type="NCBI Taxonomy" id="1291764"/>
    <lineage>
        <taxon>Bacteria</taxon>
        <taxon>Bacillati</taxon>
        <taxon>Bacillota</taxon>
        <taxon>Bacilli</taxon>
        <taxon>Lactobacillales</taxon>
        <taxon>Streptococcaceae</taxon>
        <taxon>Lactococcus</taxon>
    </lineage>
</organism>
<sequence>MRINQIDTRQGSANSSSFSNGNCLPYTGTPWGMNYFALSTASSRGAWWFHPEDHTFEGFRLTHQPSPWMGDFSHFTMTPFSGYLGGHSIWHTVSSFRPSETQMSPHKIAITSLRYQIQSILVPSIYGGILQMKFLNSKVQDNGIILQLPGNFEISAKDSRNILFSVSNYADCEDENFAFYVQLAFENDIVLDSVFEVEDGQENQVLADGSNSFKGKNGAVQVTFKTLLKQIQTVRFGTSFISFDQASLNLEREHSMTLDEYEVQNEEAWEKQLNKIEVEHDDPKIVSTFYHNLYRSFLFPQRFYEIDHNNQKIHFDTSSRTVKPGPLYTNNGFWDTFRTVYPLYSLIAVEEYGDMLEGFLNSFRESGYLPKWLSPDERGMMPGTLIDAVIADASKKEIRLDLMPEFLEAMIKGATVQSSDPKYGRQGISDYLEYGYVPLNHHESVNQTLDYSYSDYCIYRVAQILGDQNTSQYYKKQALNYCHLYDSESGFMRAKDHDGKFRENFNPLQWGRDYAEGSAWQTSFSVFQDFAGLIKIHGGADLFEEMLIELCNQKPDFSVEGYGFEIHEMSEMATLEFGQVAISNQPSFHYPYLFSYIGKPWMAQPLIKNLLLETFNDTTRAYPGDEDNGTMASWYIFSSLGFYPMTAGTGEYILGIPLWNRAKIHLSNGKMVEINSSPNKKQHVFVDTVSADGKKIENTFIDHKDLTTGLRLDFKLGIVPHPQTYLPEQLPFSLTKNDLKTTVSKS</sequence>
<dbReference type="GO" id="GO:0005829">
    <property type="term" value="C:cytosol"/>
    <property type="evidence" value="ECO:0007669"/>
    <property type="project" value="TreeGrafter"/>
</dbReference>
<dbReference type="InterPro" id="IPR014718">
    <property type="entry name" value="GH-type_carb-bd"/>
</dbReference>
<dbReference type="Proteomes" id="UP000218181">
    <property type="component" value="Unassembled WGS sequence"/>
</dbReference>
<dbReference type="Gene3D" id="2.70.98.10">
    <property type="match status" value="1"/>
</dbReference>
<dbReference type="GO" id="GO:0030246">
    <property type="term" value="F:carbohydrate binding"/>
    <property type="evidence" value="ECO:0007669"/>
    <property type="project" value="InterPro"/>
</dbReference>
<reference evidence="3 4" key="1">
    <citation type="submission" date="2014-12" db="EMBL/GenBank/DDBJ databases">
        <title>Draft genome sequences of 10 type strains of Lactococcus.</title>
        <authorList>
            <person name="Sun Z."/>
            <person name="Zhong Z."/>
            <person name="Liu W."/>
            <person name="Zhang W."/>
            <person name="Zhang H."/>
        </authorList>
    </citation>
    <scope>NUCLEOTIDE SEQUENCE [LARGE SCALE GENOMIC DNA]</scope>
    <source>
        <strain evidence="3 4">JCM 16395</strain>
    </source>
</reference>
<feature type="domain" description="Glycosyl hydrolase family 92 N-terminal" evidence="2">
    <location>
        <begin position="6"/>
        <end position="239"/>
    </location>
</feature>
<evidence type="ECO:0000259" key="1">
    <source>
        <dbReference type="Pfam" id="PF07971"/>
    </source>
</evidence>
<dbReference type="PANTHER" id="PTHR12143">
    <property type="entry name" value="PEPTIDE N-GLYCANASE PNGASE -RELATED"/>
    <property type="match status" value="1"/>
</dbReference>
<dbReference type="Pfam" id="PF07971">
    <property type="entry name" value="Glyco_hydro_92"/>
    <property type="match status" value="1"/>
</dbReference>
<evidence type="ECO:0000259" key="2">
    <source>
        <dbReference type="Pfam" id="PF17678"/>
    </source>
</evidence>
<dbReference type="EMBL" id="JXJU01000002">
    <property type="protein sequence ID" value="PCS01023.1"/>
    <property type="molecule type" value="Genomic_DNA"/>
</dbReference>
<dbReference type="InterPro" id="IPR008928">
    <property type="entry name" value="6-hairpin_glycosidase_sf"/>
</dbReference>
<dbReference type="OrthoDB" id="9804511at2"/>
<dbReference type="GO" id="GO:0006516">
    <property type="term" value="P:glycoprotein catabolic process"/>
    <property type="evidence" value="ECO:0007669"/>
    <property type="project" value="TreeGrafter"/>
</dbReference>
<evidence type="ECO:0000313" key="4">
    <source>
        <dbReference type="Proteomes" id="UP000218181"/>
    </source>
</evidence>
<dbReference type="AlphaFoldDB" id="A0A2A5RNU9"/>
<dbReference type="FunFam" id="3.30.2080.10:FF:000001">
    <property type="entry name" value="Alpha-1,2-mannosidase subfamily"/>
    <property type="match status" value="1"/>
</dbReference>
<keyword evidence="4" id="KW-1185">Reference proteome</keyword>
<dbReference type="InterPro" id="IPR050883">
    <property type="entry name" value="PNGase"/>
</dbReference>
<name>A0A2A5RNU9_9LACT</name>
<dbReference type="Gene3D" id="1.20.1610.10">
    <property type="entry name" value="alpha-1,2-mannosidases domains"/>
    <property type="match status" value="1"/>
</dbReference>
<dbReference type="NCBIfam" id="TIGR01180">
    <property type="entry name" value="aman2_put"/>
    <property type="match status" value="1"/>
</dbReference>
<dbReference type="RefSeq" id="WP_096817254.1">
    <property type="nucleotide sequence ID" value="NZ_JXJU01000002.1"/>
</dbReference>
<protein>
    <submittedName>
        <fullName evidence="3">Sugar hydrolase</fullName>
    </submittedName>
</protein>
<dbReference type="PANTHER" id="PTHR12143:SF43">
    <property type="entry name" value="PUTATIVE-RELATED"/>
    <property type="match status" value="1"/>
</dbReference>
<keyword evidence="3" id="KW-0378">Hydrolase</keyword>